<accession>A0A6A7YX55</accession>
<dbReference type="EMBL" id="WIWP01000010">
    <property type="protein sequence ID" value="MQT25844.1"/>
    <property type="molecule type" value="Genomic_DNA"/>
</dbReference>
<dbReference type="InterPro" id="IPR007460">
    <property type="entry name" value="BrnT_toxin"/>
</dbReference>
<evidence type="ECO:0000313" key="5">
    <source>
        <dbReference type="Proteomes" id="UP000437970"/>
    </source>
</evidence>
<evidence type="ECO:0000313" key="2">
    <source>
        <dbReference type="EMBL" id="MQT80265.1"/>
    </source>
</evidence>
<evidence type="ECO:0000313" key="7">
    <source>
        <dbReference type="Proteomes" id="UP000713985"/>
    </source>
</evidence>
<evidence type="ECO:0000313" key="1">
    <source>
        <dbReference type="EMBL" id="MQT25844.1"/>
    </source>
</evidence>
<keyword evidence="7" id="KW-1185">Reference proteome</keyword>
<dbReference type="EMBL" id="WIVW01000005">
    <property type="protein sequence ID" value="MQU26211.1"/>
    <property type="molecule type" value="Genomic_DNA"/>
</dbReference>
<reference evidence="5 6" key="1">
    <citation type="submission" date="2019-10" db="EMBL/GenBank/DDBJ databases">
        <title>Evaluation of single-gene subtyping targets for Pseudomonas.</title>
        <authorList>
            <person name="Reichler S.J."/>
            <person name="Orsi R.H."/>
            <person name="Wiedmann M."/>
            <person name="Martin N.H."/>
            <person name="Murphy S.I."/>
        </authorList>
    </citation>
    <scope>NUCLEOTIDE SEQUENCE</scope>
    <source>
        <strain evidence="1 7">FSL R10-0802</strain>
        <strain evidence="3 6">FSL R10-1594</strain>
        <strain evidence="4 5">FSL R10-1984</strain>
        <strain evidence="2">FSL R10-2339</strain>
    </source>
</reference>
<evidence type="ECO:0000313" key="6">
    <source>
        <dbReference type="Proteomes" id="UP000443000"/>
    </source>
</evidence>
<dbReference type="EMBL" id="WIWC01000011">
    <property type="protein sequence ID" value="MQT80265.1"/>
    <property type="molecule type" value="Genomic_DNA"/>
</dbReference>
<name>A0A6A7YX55_9PSED</name>
<dbReference type="Proteomes" id="UP000713985">
    <property type="component" value="Unassembled WGS sequence"/>
</dbReference>
<dbReference type="EMBL" id="WIVT01000009">
    <property type="protein sequence ID" value="MQU16669.1"/>
    <property type="molecule type" value="Genomic_DNA"/>
</dbReference>
<sequence length="90" mass="10466">MQITYDPQKRNKTLIERALDFADAEAVFAGHHFTAEDLRHNYGEVRFISIGLLQGRVVVLVWTPRGEVRRIISMRKANEREQALYAHRMG</sequence>
<dbReference type="Proteomes" id="UP000437970">
    <property type="component" value="Unassembled WGS sequence"/>
</dbReference>
<comment type="caution">
    <text evidence="2">The sequence shown here is derived from an EMBL/GenBank/DDBJ whole genome shotgun (WGS) entry which is preliminary data.</text>
</comment>
<proteinExistence type="predicted"/>
<dbReference type="Proteomes" id="UP000443000">
    <property type="component" value="Unassembled WGS sequence"/>
</dbReference>
<dbReference type="AlphaFoldDB" id="A0A6A7YX55"/>
<dbReference type="Gene3D" id="3.10.450.530">
    <property type="entry name" value="Ribonuclease toxin, BrnT, of type II toxin-antitoxin system"/>
    <property type="match status" value="1"/>
</dbReference>
<dbReference type="RefSeq" id="WP_153378099.1">
    <property type="nucleotide sequence ID" value="NZ_JBITTT010000006.1"/>
</dbReference>
<evidence type="ECO:0000313" key="3">
    <source>
        <dbReference type="EMBL" id="MQU16669.1"/>
    </source>
</evidence>
<protein>
    <submittedName>
        <fullName evidence="2">BrnT family toxin</fullName>
    </submittedName>
</protein>
<organism evidence="2">
    <name type="scientific">Pseudomonas helleri</name>
    <dbReference type="NCBI Taxonomy" id="1608996"/>
    <lineage>
        <taxon>Bacteria</taxon>
        <taxon>Pseudomonadati</taxon>
        <taxon>Pseudomonadota</taxon>
        <taxon>Gammaproteobacteria</taxon>
        <taxon>Pseudomonadales</taxon>
        <taxon>Pseudomonadaceae</taxon>
        <taxon>Pseudomonas</taxon>
    </lineage>
</organism>
<gene>
    <name evidence="3" type="ORF">GHN41_09480</name>
    <name evidence="2" type="ORF">GHN86_09375</name>
    <name evidence="1" type="ORF">GHN94_08375</name>
    <name evidence="4" type="ORF">GHO29_06880</name>
</gene>
<dbReference type="OrthoDB" id="9802417at2"/>
<evidence type="ECO:0000313" key="4">
    <source>
        <dbReference type="EMBL" id="MQU26211.1"/>
    </source>
</evidence>
<dbReference type="InterPro" id="IPR038573">
    <property type="entry name" value="BrnT_sf"/>
</dbReference>
<dbReference type="Pfam" id="PF04365">
    <property type="entry name" value="BrnT_toxin"/>
    <property type="match status" value="1"/>
</dbReference>